<reference evidence="2 3" key="1">
    <citation type="submission" date="2019-11" db="EMBL/GenBank/DDBJ databases">
        <authorList>
            <person name="Yuan L."/>
        </authorList>
    </citation>
    <scope>NUCLEOTIDE SEQUENCE [LARGE SCALE GENOMIC DNA]</scope>
    <source>
        <strain evidence="2 3">TRM43335</strain>
    </source>
</reference>
<gene>
    <name evidence="2" type="ORF">F0L17_16245</name>
</gene>
<evidence type="ECO:0000256" key="1">
    <source>
        <dbReference type="SAM" id="MobiDB-lite"/>
    </source>
</evidence>
<evidence type="ECO:0000313" key="3">
    <source>
        <dbReference type="Proteomes" id="UP000473014"/>
    </source>
</evidence>
<dbReference type="EMBL" id="WIXO01000001">
    <property type="protein sequence ID" value="MTE20630.1"/>
    <property type="molecule type" value="Genomic_DNA"/>
</dbReference>
<feature type="region of interest" description="Disordered" evidence="1">
    <location>
        <begin position="1"/>
        <end position="79"/>
    </location>
</feature>
<organism evidence="2 3">
    <name type="scientific">Streptomyces taklimakanensis</name>
    <dbReference type="NCBI Taxonomy" id="2569853"/>
    <lineage>
        <taxon>Bacteria</taxon>
        <taxon>Bacillati</taxon>
        <taxon>Actinomycetota</taxon>
        <taxon>Actinomycetes</taxon>
        <taxon>Kitasatosporales</taxon>
        <taxon>Streptomycetaceae</taxon>
        <taxon>Streptomyces</taxon>
    </lineage>
</organism>
<dbReference type="OrthoDB" id="5185819at2"/>
<protein>
    <submittedName>
        <fullName evidence="2">Uncharacterized protein</fullName>
    </submittedName>
</protein>
<name>A0A6G2BEG2_9ACTN</name>
<comment type="caution">
    <text evidence="2">The sequence shown here is derived from an EMBL/GenBank/DDBJ whole genome shotgun (WGS) entry which is preliminary data.</text>
</comment>
<sequence>MTPPVRGPSGPRLVLGMDVPGHPEQTVTALEPDEPDEPDGTGRTRLTLGRNCGSAEERAMAEQGGTMPPESLAGHLSGR</sequence>
<dbReference type="AlphaFoldDB" id="A0A6G2BEG2"/>
<dbReference type="RefSeq" id="WP_155071645.1">
    <property type="nucleotide sequence ID" value="NZ_WIXO01000001.1"/>
</dbReference>
<accession>A0A6G2BEG2</accession>
<keyword evidence="3" id="KW-1185">Reference proteome</keyword>
<proteinExistence type="predicted"/>
<evidence type="ECO:0000313" key="2">
    <source>
        <dbReference type="EMBL" id="MTE20630.1"/>
    </source>
</evidence>
<dbReference type="Proteomes" id="UP000473014">
    <property type="component" value="Unassembled WGS sequence"/>
</dbReference>